<evidence type="ECO:0000256" key="1">
    <source>
        <dbReference type="SAM" id="MobiDB-lite"/>
    </source>
</evidence>
<dbReference type="EMBL" id="KQ964245">
    <property type="protein sequence ID" value="KXJ96529.1"/>
    <property type="molecule type" value="Genomic_DNA"/>
</dbReference>
<feature type="region of interest" description="Disordered" evidence="1">
    <location>
        <begin position="1"/>
        <end position="96"/>
    </location>
</feature>
<name>A0A136JHB1_9PEZI</name>
<evidence type="ECO:0000313" key="2">
    <source>
        <dbReference type="EMBL" id="KXJ96529.1"/>
    </source>
</evidence>
<feature type="region of interest" description="Disordered" evidence="1">
    <location>
        <begin position="105"/>
        <end position="124"/>
    </location>
</feature>
<sequence>MGKDEGLGGASGGALKAPHWTTITLNRRSLSGGGQAEPGRSSGNTCSTRGMPGSRMDPAASVVPSLACNRPAQGFRHRESQERGSDGGWAPPVREAGGHCREACKAPSSSAGWPRRGCEGSDSVLDRLCLPPARS</sequence>
<gene>
    <name evidence="2" type="ORF">Micbo1qcDRAFT_1276</name>
</gene>
<dbReference type="AlphaFoldDB" id="A0A136JHB1"/>
<accession>A0A136JHB1</accession>
<keyword evidence="3" id="KW-1185">Reference proteome</keyword>
<protein>
    <submittedName>
        <fullName evidence="2">Uncharacterized protein</fullName>
    </submittedName>
</protein>
<reference evidence="3" key="1">
    <citation type="submission" date="2016-02" db="EMBL/GenBank/DDBJ databases">
        <title>Draft genome sequence of Microdochium bolleyi, a fungal endophyte of beachgrass.</title>
        <authorList>
            <consortium name="DOE Joint Genome Institute"/>
            <person name="David A.S."/>
            <person name="May G."/>
            <person name="Haridas S."/>
            <person name="Lim J."/>
            <person name="Wang M."/>
            <person name="Labutti K."/>
            <person name="Lipzen A."/>
            <person name="Barry K."/>
            <person name="Grigoriev I.V."/>
        </authorList>
    </citation>
    <scope>NUCLEOTIDE SEQUENCE [LARGE SCALE GENOMIC DNA]</scope>
    <source>
        <strain evidence="3">J235TASD1</strain>
    </source>
</reference>
<feature type="compositionally biased region" description="Basic and acidic residues" evidence="1">
    <location>
        <begin position="76"/>
        <end position="85"/>
    </location>
</feature>
<dbReference type="InParanoid" id="A0A136JHB1"/>
<organism evidence="2 3">
    <name type="scientific">Microdochium bolleyi</name>
    <dbReference type="NCBI Taxonomy" id="196109"/>
    <lineage>
        <taxon>Eukaryota</taxon>
        <taxon>Fungi</taxon>
        <taxon>Dikarya</taxon>
        <taxon>Ascomycota</taxon>
        <taxon>Pezizomycotina</taxon>
        <taxon>Sordariomycetes</taxon>
        <taxon>Xylariomycetidae</taxon>
        <taxon>Xylariales</taxon>
        <taxon>Microdochiaceae</taxon>
        <taxon>Microdochium</taxon>
    </lineage>
</organism>
<proteinExistence type="predicted"/>
<evidence type="ECO:0000313" key="3">
    <source>
        <dbReference type="Proteomes" id="UP000070501"/>
    </source>
</evidence>
<dbReference type="Proteomes" id="UP000070501">
    <property type="component" value="Unassembled WGS sequence"/>
</dbReference>